<dbReference type="eggNOG" id="KOG3175">
    <property type="taxonomic scope" value="Eukaryota"/>
</dbReference>
<evidence type="ECO:0000313" key="2">
    <source>
        <dbReference type="EnsemblProtists" id="EOD16490"/>
    </source>
</evidence>
<dbReference type="Proteomes" id="UP000013827">
    <property type="component" value="Unassembled WGS sequence"/>
</dbReference>
<protein>
    <submittedName>
        <fullName evidence="2">Uncharacterized protein</fullName>
    </submittedName>
</protein>
<name>A0A0D3IZ05_EMIH1</name>
<dbReference type="STRING" id="2903.R1DPY2"/>
<proteinExistence type="inferred from homology"/>
<dbReference type="EnsemblProtists" id="EOD16490">
    <property type="protein sequence ID" value="EOD16490"/>
    <property type="gene ID" value="EMIHUDRAFT_459165"/>
</dbReference>
<dbReference type="KEGG" id="ehx:EMIHUDRAFT_459165"/>
<sequence>MGPVDAATLKAFTPGKTITPGLLKVLEEVATTGKSRYEWALLKPLLAAKIEAVCNEYNEGCADVPGPNGGESFESVLRRLVALLDEFSETPFTAQRLTELLLNPRQIYPTSTRKLMNALEKMLTVSSTIPVMVLAAAADGSYQQAAEHELAKLATGEQGGGGEPMEVS</sequence>
<dbReference type="AlphaFoldDB" id="A0A0D3IZ05"/>
<dbReference type="GO" id="GO:0030289">
    <property type="term" value="C:protein phosphatase 4 complex"/>
    <property type="evidence" value="ECO:0007669"/>
    <property type="project" value="InterPro"/>
</dbReference>
<reference evidence="3" key="1">
    <citation type="journal article" date="2013" name="Nature">
        <title>Pan genome of the phytoplankton Emiliania underpins its global distribution.</title>
        <authorList>
            <person name="Read B.A."/>
            <person name="Kegel J."/>
            <person name="Klute M.J."/>
            <person name="Kuo A."/>
            <person name="Lefebvre S.C."/>
            <person name="Maumus F."/>
            <person name="Mayer C."/>
            <person name="Miller J."/>
            <person name="Monier A."/>
            <person name="Salamov A."/>
            <person name="Young J."/>
            <person name="Aguilar M."/>
            <person name="Claverie J.M."/>
            <person name="Frickenhaus S."/>
            <person name="Gonzalez K."/>
            <person name="Herman E.K."/>
            <person name="Lin Y.C."/>
            <person name="Napier J."/>
            <person name="Ogata H."/>
            <person name="Sarno A.F."/>
            <person name="Shmutz J."/>
            <person name="Schroeder D."/>
            <person name="de Vargas C."/>
            <person name="Verret F."/>
            <person name="von Dassow P."/>
            <person name="Valentin K."/>
            <person name="Van de Peer Y."/>
            <person name="Wheeler G."/>
            <person name="Dacks J.B."/>
            <person name="Delwiche C.F."/>
            <person name="Dyhrman S.T."/>
            <person name="Glockner G."/>
            <person name="John U."/>
            <person name="Richards T."/>
            <person name="Worden A.Z."/>
            <person name="Zhang X."/>
            <person name="Grigoriev I.V."/>
            <person name="Allen A.E."/>
            <person name="Bidle K."/>
            <person name="Borodovsky M."/>
            <person name="Bowler C."/>
            <person name="Brownlee C."/>
            <person name="Cock J.M."/>
            <person name="Elias M."/>
            <person name="Gladyshev V.N."/>
            <person name="Groth M."/>
            <person name="Guda C."/>
            <person name="Hadaegh A."/>
            <person name="Iglesias-Rodriguez M.D."/>
            <person name="Jenkins J."/>
            <person name="Jones B.M."/>
            <person name="Lawson T."/>
            <person name="Leese F."/>
            <person name="Lindquist E."/>
            <person name="Lobanov A."/>
            <person name="Lomsadze A."/>
            <person name="Malik S.B."/>
            <person name="Marsh M.E."/>
            <person name="Mackinder L."/>
            <person name="Mock T."/>
            <person name="Mueller-Roeber B."/>
            <person name="Pagarete A."/>
            <person name="Parker M."/>
            <person name="Probert I."/>
            <person name="Quesneville H."/>
            <person name="Raines C."/>
            <person name="Rensing S.A."/>
            <person name="Riano-Pachon D.M."/>
            <person name="Richier S."/>
            <person name="Rokitta S."/>
            <person name="Shiraiwa Y."/>
            <person name="Soanes D.M."/>
            <person name="van der Giezen M."/>
            <person name="Wahlund T.M."/>
            <person name="Williams B."/>
            <person name="Wilson W."/>
            <person name="Wolfe G."/>
            <person name="Wurch L.L."/>
        </authorList>
    </citation>
    <scope>NUCLEOTIDE SEQUENCE</scope>
</reference>
<dbReference type="PANTHER" id="PTHR16487:SF0">
    <property type="entry name" value="PROTEIN PHOSPHATASE 4 REGULATORY SUBUNIT 2-RELATED"/>
    <property type="match status" value="1"/>
</dbReference>
<dbReference type="Pfam" id="PF09184">
    <property type="entry name" value="PPP4R2"/>
    <property type="match status" value="1"/>
</dbReference>
<dbReference type="GO" id="GO:0005634">
    <property type="term" value="C:nucleus"/>
    <property type="evidence" value="ECO:0007669"/>
    <property type="project" value="TreeGrafter"/>
</dbReference>
<dbReference type="PANTHER" id="PTHR16487">
    <property type="entry name" value="PPP4R2-RELATED PROTEIN"/>
    <property type="match status" value="1"/>
</dbReference>
<dbReference type="HOGENOM" id="CLU_1589471_0_0_1"/>
<evidence type="ECO:0000313" key="3">
    <source>
        <dbReference type="Proteomes" id="UP000013827"/>
    </source>
</evidence>
<dbReference type="PaxDb" id="2903-EOD16490"/>
<reference evidence="2" key="2">
    <citation type="submission" date="2024-10" db="UniProtKB">
        <authorList>
            <consortium name="EnsemblProtists"/>
        </authorList>
    </citation>
    <scope>IDENTIFICATION</scope>
</reference>
<evidence type="ECO:0000256" key="1">
    <source>
        <dbReference type="ARBA" id="ARBA00009207"/>
    </source>
</evidence>
<accession>A0A0D3IZ05</accession>
<comment type="similarity">
    <text evidence="1">Belongs to the PPP4R2 family.</text>
</comment>
<dbReference type="RefSeq" id="XP_005768919.1">
    <property type="nucleotide sequence ID" value="XM_005768862.1"/>
</dbReference>
<dbReference type="GO" id="GO:0005737">
    <property type="term" value="C:cytoplasm"/>
    <property type="evidence" value="ECO:0007669"/>
    <property type="project" value="TreeGrafter"/>
</dbReference>
<dbReference type="GeneID" id="17262638"/>
<keyword evidence="3" id="KW-1185">Reference proteome</keyword>
<dbReference type="InterPro" id="IPR015267">
    <property type="entry name" value="PPP4R2"/>
</dbReference>
<dbReference type="GO" id="GO:0019888">
    <property type="term" value="F:protein phosphatase regulator activity"/>
    <property type="evidence" value="ECO:0007669"/>
    <property type="project" value="InterPro"/>
</dbReference>
<organism evidence="2 3">
    <name type="scientific">Emiliania huxleyi (strain CCMP1516)</name>
    <dbReference type="NCBI Taxonomy" id="280463"/>
    <lineage>
        <taxon>Eukaryota</taxon>
        <taxon>Haptista</taxon>
        <taxon>Haptophyta</taxon>
        <taxon>Prymnesiophyceae</taxon>
        <taxon>Isochrysidales</taxon>
        <taxon>Noelaerhabdaceae</taxon>
        <taxon>Emiliania</taxon>
    </lineage>
</organism>